<evidence type="ECO:0000313" key="2">
    <source>
        <dbReference type="Proteomes" id="UP000664357"/>
    </source>
</evidence>
<dbReference type="Proteomes" id="UP000664357">
    <property type="component" value="Unassembled WGS sequence"/>
</dbReference>
<dbReference type="SUPFAM" id="SSF52540">
    <property type="entry name" value="P-loop containing nucleoside triphosphate hydrolases"/>
    <property type="match status" value="1"/>
</dbReference>
<accession>A0ABV0EMX6</accession>
<dbReference type="EMBL" id="JAFREL020000001">
    <property type="protein sequence ID" value="MEO1769197.1"/>
    <property type="molecule type" value="Genomic_DNA"/>
</dbReference>
<reference evidence="1 2" key="2">
    <citation type="submission" date="2024-02" db="EMBL/GenBank/DDBJ databases">
        <title>The Genome Sequence of Enterococcus sp. DIV0159.</title>
        <authorList>
            <person name="Earl A."/>
            <person name="Manson A."/>
            <person name="Gilmore M."/>
            <person name="Sanders J."/>
            <person name="Shea T."/>
            <person name="Howe W."/>
            <person name="Livny J."/>
            <person name="Cuomo C."/>
            <person name="Neafsey D."/>
            <person name="Birren B."/>
        </authorList>
    </citation>
    <scope>NUCLEOTIDE SEQUENCE [LARGE SCALE GENOMIC DNA]</scope>
    <source>
        <strain evidence="1 2">665A</strain>
    </source>
</reference>
<keyword evidence="2" id="KW-1185">Reference proteome</keyword>
<organism evidence="1 2">
    <name type="scientific">Candidatus Enterococcus ferrettii</name>
    <dbReference type="NCBI Taxonomy" id="2815324"/>
    <lineage>
        <taxon>Bacteria</taxon>
        <taxon>Bacillati</taxon>
        <taxon>Bacillota</taxon>
        <taxon>Bacilli</taxon>
        <taxon>Lactobacillales</taxon>
        <taxon>Enterococcaceae</taxon>
        <taxon>Enterococcus</taxon>
    </lineage>
</organism>
<dbReference type="RefSeq" id="WP_207703288.1">
    <property type="nucleotide sequence ID" value="NZ_JAFREL020000001.1"/>
</dbReference>
<name>A0ABV0EMX6_9ENTE</name>
<reference evidence="1 2" key="1">
    <citation type="submission" date="2021-03" db="EMBL/GenBank/DDBJ databases">
        <authorList>
            <person name="Gilmore M.S."/>
            <person name="Schwartzman J."/>
            <person name="Van Tyne D."/>
            <person name="Martin M."/>
            <person name="Earl A.M."/>
            <person name="Manson A.L."/>
            <person name="Straub T."/>
            <person name="Salamzade R."/>
            <person name="Saavedra J."/>
            <person name="Lebreton F."/>
            <person name="Prichula J."/>
            <person name="Schaufler K."/>
            <person name="Gaca A."/>
            <person name="Sgardioli B."/>
            <person name="Wagenaar J."/>
            <person name="Strong T."/>
        </authorList>
    </citation>
    <scope>NUCLEOTIDE SEQUENCE [LARGE SCALE GENOMIC DNA]</scope>
    <source>
        <strain evidence="1 2">665A</strain>
    </source>
</reference>
<evidence type="ECO:0000313" key="1">
    <source>
        <dbReference type="EMBL" id="MEO1769197.1"/>
    </source>
</evidence>
<evidence type="ECO:0008006" key="3">
    <source>
        <dbReference type="Google" id="ProtNLM"/>
    </source>
</evidence>
<proteinExistence type="predicted"/>
<dbReference type="InterPro" id="IPR027417">
    <property type="entry name" value="P-loop_NTPase"/>
</dbReference>
<protein>
    <recommendedName>
        <fullName evidence="3">ATP-binding protein</fullName>
    </recommendedName>
</protein>
<comment type="caution">
    <text evidence="1">The sequence shown here is derived from an EMBL/GenBank/DDBJ whole genome shotgun (WGS) entry which is preliminary data.</text>
</comment>
<sequence length="1362" mass="159624">MLILEKLFDFAFSEVLTSFKDKKRETRILSDLKANIQSFDENFNNTELDTNTFEKYLCESPLVSSYFSKIFIFGQEQDSATLDKIVSDVINKINAKRISQGVSPFTDKVIIEDYFSRLSAHLISERERILGLENILLTAEIKDVLLPAINTLLEEQLTKPSNDNFKFTSQLLYNNNQTSIISLGERYSPEINIATIGNEPFEALFQTRTFQTKLISFYNEIINQFDKYKSQSGCEKECEEVVKIETSEIVSTDLIEQNVDKVATFFVKNSDVQKELTDIQKHYFYDTKRALSDFEDFVAETKMKLWNHPFLIITGDAAIGKSHLLADNVEKMEQLGHPIIFTLGQQFLPTKDPLQQIVENFGYTISVEEFLYQFDRFSEKRGKRGCIMIDALNETGLNRFWQTQLQIMTSKISKYKNIGIVFSIRSTYVKSILPENFTEQNDFQIYNHDGITTAEDHEIEKFERYFGLDRGELLKIYPEFSSPLFLKLAAISSLMPNSSKKKLTWESLIAQYIKHIEKEISTEHRLNYDGKYLQSMIEYISHEMLNTHSNFLNYREVKNEISRKLDYDITTSRQYLDELIKENLFSKFTSFDGEEKIHFTYEKIRDFFIANDIISKFDQNVEAFGTVIQDLLLANNEYGIVEILFFMLPNSKNAEITDFIEDKDDFYDLERAFIESVPWRTASLNSESIKDVLRNIFNNDNLMMDFLNKQFLLAVDLESPFNSEWLTAFLLPLPNDLRDYVWTTRISNRYYSFALQFINRIKRNYTVYSSSQLNLTLKQLIWLLSSVNGEVRDNATKVISLILIKKPDLIKDILKSFKDVSDLYIRERLYAAVFGAIVKIEDYQVIESTAKFIYDTIFHQDEVIPNVLLRDYARQSIEFALSKGLCKYIDRKLISPPYRSCWYDFQFSNDDVDSCVKKYESIGKDEGNSVYRIRSSMTTEYGRGTGAYGDFGRYIFGSRVSPWNNQFNDQDLSNIAFKRVFEIGFSPKLHAYFDNTQASNYDRHNHSIERIGKKYQWIAYYEVLAKLADNFQIYEEKIFYDAEYQVYQEQYYDRLMSSLTSFDWDSDDGEEEAQNVTEEMNAEDHIIEIKKVNQRYFQGPFEDYMKNIDPTYNTELPDPKGKLLSYSQPPSLTEPNIFNVNKEFIECECNGKKYINLYFRYNNEEDLRELKSASSVVGVAFFSKESVKDKIIEDNIKNYGQGVSAPSNVNIFLHELYWSPAYDYFENLYDDEDGEHKEYAVYEYLWESNDDFSLDDGVSLYLPSKNLVDYFSLTSINDGVWKDDNDEIVAFDGIVYGYEHSLWFGQVKITEYMNKTKQQLFWRSWGSESIGSQFIEKWFLVEKDATNYKIHISEMYEGNRDR</sequence>
<gene>
    <name evidence="1" type="ORF">JZO67_001148</name>
</gene>